<dbReference type="PROSITE" id="PS51379">
    <property type="entry name" value="4FE4S_FER_2"/>
    <property type="match status" value="2"/>
</dbReference>
<dbReference type="Pfam" id="PF04055">
    <property type="entry name" value="Radical_SAM"/>
    <property type="match status" value="1"/>
</dbReference>
<dbReference type="Gene3D" id="3.30.70.20">
    <property type="match status" value="1"/>
</dbReference>
<dbReference type="EMBL" id="FQZU01000031">
    <property type="protein sequence ID" value="SHK70683.1"/>
    <property type="molecule type" value="Genomic_DNA"/>
</dbReference>
<evidence type="ECO:0000256" key="5">
    <source>
        <dbReference type="ARBA" id="ARBA00022691"/>
    </source>
</evidence>
<comment type="similarity">
    <text evidence="2">Belongs to the organic radical-activating enzymes family.</text>
</comment>
<dbReference type="SUPFAM" id="SSF54862">
    <property type="entry name" value="4Fe-4S ferredoxins"/>
    <property type="match status" value="1"/>
</dbReference>
<dbReference type="PROSITE" id="PS00198">
    <property type="entry name" value="4FE4S_FER_1"/>
    <property type="match status" value="1"/>
</dbReference>
<dbReference type="Pfam" id="PF00037">
    <property type="entry name" value="Fer4"/>
    <property type="match status" value="1"/>
</dbReference>
<keyword evidence="4" id="KW-0004">4Fe-4S</keyword>
<sequence>MRRTGTIFNVQRFCTHDGPGIRTTVFFKGCPLRCKWCSNPESQKMAPQLMVRPSKCTGCGACAAACPEGAVVLLPNRPAQTRWEDCTHCFSCVDACLYGAREAAGREASVDELMEEILADRVFYENSGGGVTLSGGEPLLQPQFAAELLARCKEESLHTALETCGHAPREAAVQLARSLDLVLFDVKQLNPLKHRKYTGMDNNRILRNLEFFSQNTETWLRIPLVAEVNDSEDHMDALANLAIRLGVQKISLLPYHEGGASKADQIGLEYPIPGACKPPDNHIKRLTRIASDLGIEVTVGH</sequence>
<accession>A0A1M6UNI7</accession>
<dbReference type="GO" id="GO:0016491">
    <property type="term" value="F:oxidoreductase activity"/>
    <property type="evidence" value="ECO:0007669"/>
    <property type="project" value="UniProtKB-KW"/>
</dbReference>
<evidence type="ECO:0000259" key="10">
    <source>
        <dbReference type="PROSITE" id="PS51379"/>
    </source>
</evidence>
<feature type="domain" description="4Fe-4S ferredoxin-type" evidence="10">
    <location>
        <begin position="47"/>
        <end position="76"/>
    </location>
</feature>
<dbReference type="OrthoDB" id="9782387at2"/>
<keyword evidence="8" id="KW-0408">Iron</keyword>
<reference evidence="13" key="1">
    <citation type="submission" date="2016-11" db="EMBL/GenBank/DDBJ databases">
        <authorList>
            <person name="Varghese N."/>
            <person name="Submissions S."/>
        </authorList>
    </citation>
    <scope>NUCLEOTIDE SEQUENCE [LARGE SCALE GENOMIC DNA]</scope>
    <source>
        <strain evidence="13">DSM 16219</strain>
    </source>
</reference>
<name>A0A1M6UNI7_9BACT</name>
<evidence type="ECO:0000256" key="4">
    <source>
        <dbReference type="ARBA" id="ARBA00022485"/>
    </source>
</evidence>
<keyword evidence="9" id="KW-0411">Iron-sulfur</keyword>
<evidence type="ECO:0000256" key="7">
    <source>
        <dbReference type="ARBA" id="ARBA00023002"/>
    </source>
</evidence>
<dbReference type="NCBIfam" id="TIGR02494">
    <property type="entry name" value="PFLE_PFLC"/>
    <property type="match status" value="1"/>
</dbReference>
<dbReference type="RefSeq" id="WP_073477968.1">
    <property type="nucleotide sequence ID" value="NZ_FQZU01000031.1"/>
</dbReference>
<dbReference type="PANTHER" id="PTHR30352">
    <property type="entry name" value="PYRUVATE FORMATE-LYASE-ACTIVATING ENZYME"/>
    <property type="match status" value="1"/>
</dbReference>
<dbReference type="SFLD" id="SFLDG01118">
    <property type="entry name" value="activating_enzymes__group_2"/>
    <property type="match status" value="1"/>
</dbReference>
<evidence type="ECO:0000313" key="12">
    <source>
        <dbReference type="EMBL" id="SHK70683.1"/>
    </source>
</evidence>
<dbReference type="SFLD" id="SFLDG01066">
    <property type="entry name" value="organic_radical-activating_enz"/>
    <property type="match status" value="1"/>
</dbReference>
<evidence type="ECO:0000256" key="6">
    <source>
        <dbReference type="ARBA" id="ARBA00022723"/>
    </source>
</evidence>
<dbReference type="GO" id="GO:0016829">
    <property type="term" value="F:lyase activity"/>
    <property type="evidence" value="ECO:0007669"/>
    <property type="project" value="UniProtKB-KW"/>
</dbReference>
<dbReference type="InterPro" id="IPR017900">
    <property type="entry name" value="4Fe4S_Fe_S_CS"/>
</dbReference>
<evidence type="ECO:0000256" key="3">
    <source>
        <dbReference type="ARBA" id="ARBA00011245"/>
    </source>
</evidence>
<keyword evidence="12" id="KW-0456">Lyase</keyword>
<dbReference type="AlphaFoldDB" id="A0A1M6UNI7"/>
<dbReference type="PROSITE" id="PS51918">
    <property type="entry name" value="RADICAL_SAM"/>
    <property type="match status" value="1"/>
</dbReference>
<gene>
    <name evidence="12" type="ORF">SAMN02745216_03938</name>
</gene>
<keyword evidence="13" id="KW-1185">Reference proteome</keyword>
<evidence type="ECO:0000259" key="11">
    <source>
        <dbReference type="PROSITE" id="PS51918"/>
    </source>
</evidence>
<dbReference type="PROSITE" id="PS01087">
    <property type="entry name" value="RADICAL_ACTIVATING"/>
    <property type="match status" value="1"/>
</dbReference>
<dbReference type="SFLD" id="SFLDS00029">
    <property type="entry name" value="Radical_SAM"/>
    <property type="match status" value="1"/>
</dbReference>
<feature type="domain" description="Radical SAM core" evidence="11">
    <location>
        <begin position="16"/>
        <end position="296"/>
    </location>
</feature>
<dbReference type="STRING" id="1121393.SAMN02745216_03938"/>
<dbReference type="InterPro" id="IPR013785">
    <property type="entry name" value="Aldolase_TIM"/>
</dbReference>
<dbReference type="Proteomes" id="UP000183994">
    <property type="component" value="Unassembled WGS sequence"/>
</dbReference>
<proteinExistence type="inferred from homology"/>
<protein>
    <submittedName>
        <fullName evidence="12">Pyruvate formate lyase activating enzyme</fullName>
    </submittedName>
</protein>
<organism evidence="12 13">
    <name type="scientific">Desulfatibacillum alkenivorans DSM 16219</name>
    <dbReference type="NCBI Taxonomy" id="1121393"/>
    <lineage>
        <taxon>Bacteria</taxon>
        <taxon>Pseudomonadati</taxon>
        <taxon>Thermodesulfobacteriota</taxon>
        <taxon>Desulfobacteria</taxon>
        <taxon>Desulfobacterales</taxon>
        <taxon>Desulfatibacillaceae</taxon>
        <taxon>Desulfatibacillum</taxon>
    </lineage>
</organism>
<dbReference type="PANTHER" id="PTHR30352:SF4">
    <property type="entry name" value="PYRUVATE FORMATE-LYASE 2-ACTIVATING ENZYME"/>
    <property type="match status" value="1"/>
</dbReference>
<comment type="cofactor">
    <cofactor evidence="1">
        <name>[4Fe-4S] cluster</name>
        <dbReference type="ChEBI" id="CHEBI:49883"/>
    </cofactor>
</comment>
<dbReference type="Gene3D" id="3.20.20.70">
    <property type="entry name" value="Aldolase class I"/>
    <property type="match status" value="1"/>
</dbReference>
<dbReference type="GO" id="GO:0051539">
    <property type="term" value="F:4 iron, 4 sulfur cluster binding"/>
    <property type="evidence" value="ECO:0007669"/>
    <property type="project" value="UniProtKB-KW"/>
</dbReference>
<keyword evidence="12" id="KW-0670">Pyruvate</keyword>
<dbReference type="CDD" id="cd01335">
    <property type="entry name" value="Radical_SAM"/>
    <property type="match status" value="1"/>
</dbReference>
<evidence type="ECO:0000256" key="9">
    <source>
        <dbReference type="ARBA" id="ARBA00023014"/>
    </source>
</evidence>
<dbReference type="InterPro" id="IPR058240">
    <property type="entry name" value="rSAM_sf"/>
</dbReference>
<evidence type="ECO:0000256" key="2">
    <source>
        <dbReference type="ARBA" id="ARBA00009777"/>
    </source>
</evidence>
<evidence type="ECO:0000256" key="8">
    <source>
        <dbReference type="ARBA" id="ARBA00023004"/>
    </source>
</evidence>
<dbReference type="PIRSF" id="PIRSF000371">
    <property type="entry name" value="PFL_act_enz"/>
    <property type="match status" value="1"/>
</dbReference>
<dbReference type="SUPFAM" id="SSF102114">
    <property type="entry name" value="Radical SAM enzymes"/>
    <property type="match status" value="1"/>
</dbReference>
<keyword evidence="7" id="KW-0560">Oxidoreductase</keyword>
<dbReference type="InterPro" id="IPR040074">
    <property type="entry name" value="BssD/PflA/YjjW"/>
</dbReference>
<dbReference type="InterPro" id="IPR034457">
    <property type="entry name" value="Organic_radical-activating"/>
</dbReference>
<keyword evidence="5" id="KW-0949">S-adenosyl-L-methionine</keyword>
<comment type="subunit">
    <text evidence="3">Monomer.</text>
</comment>
<dbReference type="InterPro" id="IPR012839">
    <property type="entry name" value="Organic_radical_activase"/>
</dbReference>
<dbReference type="InterPro" id="IPR007197">
    <property type="entry name" value="rSAM"/>
</dbReference>
<evidence type="ECO:0000256" key="1">
    <source>
        <dbReference type="ARBA" id="ARBA00001966"/>
    </source>
</evidence>
<evidence type="ECO:0000313" key="13">
    <source>
        <dbReference type="Proteomes" id="UP000183994"/>
    </source>
</evidence>
<dbReference type="InterPro" id="IPR017896">
    <property type="entry name" value="4Fe4S_Fe-S-bd"/>
</dbReference>
<feature type="domain" description="4Fe-4S ferredoxin-type" evidence="10">
    <location>
        <begin position="77"/>
        <end position="106"/>
    </location>
</feature>
<dbReference type="InterPro" id="IPR001989">
    <property type="entry name" value="Radical_activat_CS"/>
</dbReference>
<dbReference type="GO" id="GO:0046872">
    <property type="term" value="F:metal ion binding"/>
    <property type="evidence" value="ECO:0007669"/>
    <property type="project" value="UniProtKB-KW"/>
</dbReference>
<keyword evidence="6" id="KW-0479">Metal-binding</keyword>